<organism evidence="2 3">
    <name type="scientific">Hymenobacter jejuensis</name>
    <dbReference type="NCBI Taxonomy" id="2502781"/>
    <lineage>
        <taxon>Bacteria</taxon>
        <taxon>Pseudomonadati</taxon>
        <taxon>Bacteroidota</taxon>
        <taxon>Cytophagia</taxon>
        <taxon>Cytophagales</taxon>
        <taxon>Hymenobacteraceae</taxon>
        <taxon>Hymenobacter</taxon>
    </lineage>
</organism>
<protein>
    <submittedName>
        <fullName evidence="2">Uncharacterized protein</fullName>
    </submittedName>
</protein>
<evidence type="ECO:0000256" key="1">
    <source>
        <dbReference type="SAM" id="MobiDB-lite"/>
    </source>
</evidence>
<feature type="region of interest" description="Disordered" evidence="1">
    <location>
        <begin position="12"/>
        <end position="36"/>
    </location>
</feature>
<dbReference type="OrthoDB" id="884558at2"/>
<dbReference type="KEGG" id="hyj:FHG12_15990"/>
<proteinExistence type="predicted"/>
<dbReference type="EMBL" id="CP040896">
    <property type="protein sequence ID" value="QDA61505.1"/>
    <property type="molecule type" value="Genomic_DNA"/>
</dbReference>
<sequence>MLITVLASCTGSLQDERSQPNSNVMPAETNRPPVATKPVAPPTALDTTNFSPQFLQELKQLMDREKYSVRGQWLIVGNNDSVAFPAELPKRQSVVYAASAGDRTYKLTVTRRNFTTLRYAAEVTERGKRISYTTGTADLKPSFYVAAEVPIDTKTQTAYGASEYVSSAKSLSLLIGTGPDADKAEVYTANAKGQTLPAWRNAPTLRRQ</sequence>
<evidence type="ECO:0000313" key="3">
    <source>
        <dbReference type="Proteomes" id="UP000305398"/>
    </source>
</evidence>
<name>A0A5B8A4F8_9BACT</name>
<dbReference type="AlphaFoldDB" id="A0A5B8A4F8"/>
<evidence type="ECO:0000313" key="2">
    <source>
        <dbReference type="EMBL" id="QDA61505.1"/>
    </source>
</evidence>
<dbReference type="Proteomes" id="UP000305398">
    <property type="component" value="Chromosome"/>
</dbReference>
<keyword evidence="3" id="KW-1185">Reference proteome</keyword>
<gene>
    <name evidence="2" type="ORF">FHG12_15990</name>
</gene>
<accession>A0A5B8A4F8</accession>
<feature type="compositionally biased region" description="Polar residues" evidence="1">
    <location>
        <begin position="12"/>
        <end position="24"/>
    </location>
</feature>
<reference evidence="2 3" key="1">
    <citation type="submission" date="2019-06" db="EMBL/GenBank/DDBJ databases">
        <authorList>
            <person name="Srinivasan S."/>
        </authorList>
    </citation>
    <scope>NUCLEOTIDE SEQUENCE [LARGE SCALE GENOMIC DNA]</scope>
    <source>
        <strain evidence="2 3">17J68-5</strain>
    </source>
</reference>
<dbReference type="RefSeq" id="WP_139516679.1">
    <property type="nucleotide sequence ID" value="NZ_CP040896.1"/>
</dbReference>